<gene>
    <name evidence="5" type="ORF">MTR62_14730</name>
</gene>
<evidence type="ECO:0000256" key="3">
    <source>
        <dbReference type="ARBA" id="ARBA00023002"/>
    </source>
</evidence>
<evidence type="ECO:0000313" key="6">
    <source>
        <dbReference type="Proteomes" id="UP001162881"/>
    </source>
</evidence>
<feature type="domain" description="Prolyl 4-hydroxylase alpha subunit" evidence="4">
    <location>
        <begin position="36"/>
        <end position="236"/>
    </location>
</feature>
<keyword evidence="3" id="KW-0560">Oxidoreductase</keyword>
<keyword evidence="2" id="KW-0223">Dioxygenase</keyword>
<dbReference type="Gene3D" id="2.60.120.620">
    <property type="entry name" value="q2cbj1_9rhob like domain"/>
    <property type="match status" value="1"/>
</dbReference>
<dbReference type="InterPro" id="IPR006620">
    <property type="entry name" value="Pro_4_hyd_alph"/>
</dbReference>
<accession>A0ABT0BFU5</accession>
<dbReference type="InterPro" id="IPR039558">
    <property type="entry name" value="TPA1/OFD1_N"/>
</dbReference>
<evidence type="ECO:0000313" key="5">
    <source>
        <dbReference type="EMBL" id="MCJ2183940.1"/>
    </source>
</evidence>
<comment type="caution">
    <text evidence="5">The sequence shown here is derived from an EMBL/GenBank/DDBJ whole genome shotgun (WGS) entry which is preliminary data.</text>
</comment>
<reference evidence="5" key="1">
    <citation type="submission" date="2022-03" db="EMBL/GenBank/DDBJ databases">
        <title>Identification of a novel bacterium isolated from mangrove sediments.</title>
        <authorList>
            <person name="Pan X."/>
        </authorList>
    </citation>
    <scope>NUCLEOTIDE SEQUENCE</scope>
    <source>
        <strain evidence="5">B1949</strain>
    </source>
</reference>
<sequence length="242" mass="26623">MPLELALNSAIDAPALKARFARDGHVRIRGFLEEGGARALWEELRGRDDWMQVLNSGEKLFELDRATRRDFTPERTSALDTAVYAGARGGFQFRYESLRVPDGRKARAASGDPLAQFARWMSQDPVRTLLRTITGNAAIAFADAQATAYSPGDFLTGHDDAVAGKNRHAAYVLGLNPAWRLEWGGLLALHDGIDEGRVSVPAFNTLDLIRVGQLHSVSEVTRAAPNRRYALTGWLRTGPQPD</sequence>
<dbReference type="SMART" id="SM00702">
    <property type="entry name" value="P4Hc"/>
    <property type="match status" value="1"/>
</dbReference>
<dbReference type="PANTHER" id="PTHR12117">
    <property type="entry name" value="HISTONE ACETYLTRANSFERASE COMPLEX"/>
    <property type="match status" value="1"/>
</dbReference>
<evidence type="ECO:0000256" key="2">
    <source>
        <dbReference type="ARBA" id="ARBA00022964"/>
    </source>
</evidence>
<dbReference type="Proteomes" id="UP001162881">
    <property type="component" value="Unassembled WGS sequence"/>
</dbReference>
<organism evidence="5 6">
    <name type="scientific">Novosphingobium organovorum</name>
    <dbReference type="NCBI Taxonomy" id="2930092"/>
    <lineage>
        <taxon>Bacteria</taxon>
        <taxon>Pseudomonadati</taxon>
        <taxon>Pseudomonadota</taxon>
        <taxon>Alphaproteobacteria</taxon>
        <taxon>Sphingomonadales</taxon>
        <taxon>Sphingomonadaceae</taxon>
        <taxon>Novosphingobium</taxon>
    </lineage>
</organism>
<evidence type="ECO:0000256" key="1">
    <source>
        <dbReference type="ARBA" id="ARBA00001961"/>
    </source>
</evidence>
<dbReference type="PANTHER" id="PTHR12117:SF0">
    <property type="entry name" value="PROLYL 3-HYDROXYLASE OGFOD1"/>
    <property type="match status" value="1"/>
</dbReference>
<dbReference type="InterPro" id="IPR051842">
    <property type="entry name" value="uS12_prolyl_hydroxylase"/>
</dbReference>
<dbReference type="EMBL" id="JALHLF010000068">
    <property type="protein sequence ID" value="MCJ2183940.1"/>
    <property type="molecule type" value="Genomic_DNA"/>
</dbReference>
<comment type="cofactor">
    <cofactor evidence="1">
        <name>L-ascorbate</name>
        <dbReference type="ChEBI" id="CHEBI:38290"/>
    </cofactor>
</comment>
<name>A0ABT0BFU5_9SPHN</name>
<keyword evidence="6" id="KW-1185">Reference proteome</keyword>
<protein>
    <submittedName>
        <fullName evidence="5">2OG-Fe(II) oxygenase</fullName>
    </submittedName>
</protein>
<evidence type="ECO:0000259" key="4">
    <source>
        <dbReference type="SMART" id="SM00702"/>
    </source>
</evidence>
<dbReference type="RefSeq" id="WP_244022271.1">
    <property type="nucleotide sequence ID" value="NZ_JALHLF010000068.1"/>
</dbReference>
<proteinExistence type="predicted"/>
<dbReference type="Pfam" id="PF13661">
    <property type="entry name" value="2OG-FeII_Oxy_4"/>
    <property type="match status" value="1"/>
</dbReference>